<dbReference type="AlphaFoldDB" id="A0A562Q7H7"/>
<gene>
    <name evidence="1" type="ORF">IQ22_03055</name>
</gene>
<dbReference type="RefSeq" id="WP_145143381.1">
    <property type="nucleotide sequence ID" value="NZ_VLKY01000010.1"/>
</dbReference>
<reference evidence="1 2" key="1">
    <citation type="journal article" date="2015" name="Stand. Genomic Sci.">
        <title>Genomic Encyclopedia of Bacterial and Archaeal Type Strains, Phase III: the genomes of soil and plant-associated and newly described type strains.</title>
        <authorList>
            <person name="Whitman W.B."/>
            <person name="Woyke T."/>
            <person name="Klenk H.P."/>
            <person name="Zhou Y."/>
            <person name="Lilburn T.G."/>
            <person name="Beck B.J."/>
            <person name="De Vos P."/>
            <person name="Vandamme P."/>
            <person name="Eisen J.A."/>
            <person name="Garrity G."/>
            <person name="Hugenholtz P."/>
            <person name="Kyrpides N.C."/>
        </authorList>
    </citation>
    <scope>NUCLEOTIDE SEQUENCE [LARGE SCALE GENOMIC DNA]</scope>
    <source>
        <strain evidence="1 2">CGMCC 1.6858</strain>
    </source>
</reference>
<sequence length="406" mass="45315">MLHIHFGTGRLGLGLVGSFFQSSDSELFLLNRAVSNGSATGCTKVTPSRRNELLMNHPRKEYVVSTPGGAAQPRERIRYKGFFAYEDGNVEMPIRDIVELSQQKSRGVVVTASVLTVEHYGPVIDALNVICKAKDKSDGAMGNVYLIACENTVDACEVLQDDSLQGLIAEETRRHICCVHTLVDRVCVELEEALIDGEPTLVVRAEEYGSLKLQIGPDTEELPHILGNTKIEFSRHLEIEKEIKGSLLNGSHWLIALTAFHETNGNPEVRLNEFIQETDNHRLYAQEVVNEMRDGLEALLRSKPKYADFVRDVDVSAYLDGAAQSILARFEANADTIHRILARFRAPTPDEVTTVQKFIDRFLHRIEEPLLAYEQQKGTPAKSATQGLFNLFRLQASGTYIDTPHD</sequence>
<evidence type="ECO:0000313" key="2">
    <source>
        <dbReference type="Proteomes" id="UP000316905"/>
    </source>
</evidence>
<keyword evidence="2" id="KW-1185">Reference proteome</keyword>
<proteinExistence type="predicted"/>
<comment type="caution">
    <text evidence="1">The sequence shown here is derived from an EMBL/GenBank/DDBJ whole genome shotgun (WGS) entry which is preliminary data.</text>
</comment>
<evidence type="ECO:0000313" key="1">
    <source>
        <dbReference type="EMBL" id="TWI52679.1"/>
    </source>
</evidence>
<organism evidence="1 2">
    <name type="scientific">Pseudomonas duriflava</name>
    <dbReference type="NCBI Taxonomy" id="459528"/>
    <lineage>
        <taxon>Bacteria</taxon>
        <taxon>Pseudomonadati</taxon>
        <taxon>Pseudomonadota</taxon>
        <taxon>Gammaproteobacteria</taxon>
        <taxon>Pseudomonadales</taxon>
        <taxon>Pseudomonadaceae</taxon>
        <taxon>Pseudomonas</taxon>
    </lineage>
</organism>
<dbReference type="Proteomes" id="UP000316905">
    <property type="component" value="Unassembled WGS sequence"/>
</dbReference>
<name>A0A562Q7H7_9PSED</name>
<accession>A0A562Q7H7</accession>
<dbReference type="EMBL" id="VLKY01000010">
    <property type="protein sequence ID" value="TWI52679.1"/>
    <property type="molecule type" value="Genomic_DNA"/>
</dbReference>
<dbReference type="Gene3D" id="3.40.50.720">
    <property type="entry name" value="NAD(P)-binding Rossmann-like Domain"/>
    <property type="match status" value="1"/>
</dbReference>
<protein>
    <submittedName>
        <fullName evidence="1">Mannitol-1-phosphate/altronate dehydrogenase</fullName>
    </submittedName>
</protein>